<reference evidence="2 3" key="1">
    <citation type="journal article" date="2014" name="Int. J. Syst. Evol. Microbiol.">
        <title>Solimonas terrae sp. nov., isolated from soil.</title>
        <authorList>
            <person name="Kim S.J."/>
            <person name="Moon J.Y."/>
            <person name="Weon H.Y."/>
            <person name="Ahn J.H."/>
            <person name="Chen W.M."/>
            <person name="Kwon S.W."/>
        </authorList>
    </citation>
    <scope>NUCLEOTIDE SEQUENCE [LARGE SCALE GENOMIC DNA]</scope>
    <source>
        <strain evidence="2 3">KIS83-12</strain>
    </source>
</reference>
<dbReference type="EMBL" id="JAAMOW010000005">
    <property type="protein sequence ID" value="NGY05384.1"/>
    <property type="molecule type" value="Genomic_DNA"/>
</dbReference>
<dbReference type="Proteomes" id="UP000472676">
    <property type="component" value="Unassembled WGS sequence"/>
</dbReference>
<gene>
    <name evidence="2" type="ORF">G7Y85_11440</name>
</gene>
<name>A0A6M2BSQ0_9GAMM</name>
<keyword evidence="1" id="KW-0732">Signal</keyword>
<organism evidence="2 3">
    <name type="scientific">Solimonas terrae</name>
    <dbReference type="NCBI Taxonomy" id="1396819"/>
    <lineage>
        <taxon>Bacteria</taxon>
        <taxon>Pseudomonadati</taxon>
        <taxon>Pseudomonadota</taxon>
        <taxon>Gammaproteobacteria</taxon>
        <taxon>Nevskiales</taxon>
        <taxon>Nevskiaceae</taxon>
        <taxon>Solimonas</taxon>
    </lineage>
</organism>
<protein>
    <recommendedName>
        <fullName evidence="4">DUF1579 domain-containing protein</fullName>
    </recommendedName>
</protein>
<dbReference type="RefSeq" id="WP_166256755.1">
    <property type="nucleotide sequence ID" value="NZ_JAAMOW010000005.1"/>
</dbReference>
<keyword evidence="3" id="KW-1185">Reference proteome</keyword>
<proteinExistence type="predicted"/>
<feature type="chain" id="PRO_5026791922" description="DUF1579 domain-containing protein" evidence="1">
    <location>
        <begin position="18"/>
        <end position="172"/>
    </location>
</feature>
<dbReference type="AlphaFoldDB" id="A0A6M2BSQ0"/>
<evidence type="ECO:0008006" key="4">
    <source>
        <dbReference type="Google" id="ProtNLM"/>
    </source>
</evidence>
<evidence type="ECO:0000313" key="3">
    <source>
        <dbReference type="Proteomes" id="UP000472676"/>
    </source>
</evidence>
<sequence>MKRVAAALLLVTGAAHGGPASPAPCAAAEMHQFDFWAGRWQVSSADGRTTLGASEVEAVAGGCALHEHWHGSKGAEGESLNIYDAASGHWHQTWVDNSGALLQLDGGLVGKAMVLENVHGPAAARVTERITWTPLPDGRVNQRWETIPAGKPATISFDGYYRRRAETSGASP</sequence>
<evidence type="ECO:0000313" key="2">
    <source>
        <dbReference type="EMBL" id="NGY05384.1"/>
    </source>
</evidence>
<feature type="signal peptide" evidence="1">
    <location>
        <begin position="1"/>
        <end position="17"/>
    </location>
</feature>
<evidence type="ECO:0000256" key="1">
    <source>
        <dbReference type="SAM" id="SignalP"/>
    </source>
</evidence>
<comment type="caution">
    <text evidence="2">The sequence shown here is derived from an EMBL/GenBank/DDBJ whole genome shotgun (WGS) entry which is preliminary data.</text>
</comment>
<accession>A0A6M2BSQ0</accession>